<dbReference type="RefSeq" id="WP_007194614.1">
    <property type="nucleotide sequence ID" value="NZ_AFWV01000013.1"/>
</dbReference>
<dbReference type="eggNOG" id="COG4966">
    <property type="taxonomic scope" value="Bacteria"/>
</dbReference>
<sequence length="349" mass="38159">MFSITSPHVAALQQPITGPARARGFTIIELMIAMTIGLFLLGGLALVLSNNSRTRYELQKSIGQIQNARYALQTLADDLSNTGFYGEAGIPHTSGWLVLCLDLTNNGLPLTCPNEVCMKLERAFPIQGSDDIANRPNGCSAMDDVRTGNDVVVVRRASTCDINEDECDAFHDGALHIQQPACIAGAQPIVATATAAFAGGMTRVCDPNLLAPIYRLLNHVYYVARNNRPNDGIPTLKRAELAADGYIITPIAEGIEHLQIEYGVDADENGDPDLYSQASALHWDDWRNVVAVRIHLIARNVLPTDGYEDERTYRLGSEGEFGPFQDSFKRQAYSKTVRLNNIAGPRETN</sequence>
<dbReference type="NCBIfam" id="TIGR02532">
    <property type="entry name" value="IV_pilin_GFxxxE"/>
    <property type="match status" value="1"/>
</dbReference>
<keyword evidence="3" id="KW-1185">Reference proteome</keyword>
<dbReference type="InterPro" id="IPR032092">
    <property type="entry name" value="PilW"/>
</dbReference>
<keyword evidence="1" id="KW-0472">Membrane</keyword>
<dbReference type="GO" id="GO:0043683">
    <property type="term" value="P:type IV pilus assembly"/>
    <property type="evidence" value="ECO:0007669"/>
    <property type="project" value="InterPro"/>
</dbReference>
<feature type="transmembrane region" description="Helical" evidence="1">
    <location>
        <begin position="27"/>
        <end position="48"/>
    </location>
</feature>
<dbReference type="OrthoDB" id="5296662at2"/>
<dbReference type="EMBL" id="AFWV01000013">
    <property type="protein sequence ID" value="EGV16913.1"/>
    <property type="molecule type" value="Genomic_DNA"/>
</dbReference>
<evidence type="ECO:0000313" key="2">
    <source>
        <dbReference type="EMBL" id="EGV16913.1"/>
    </source>
</evidence>
<reference evidence="2 3" key="1">
    <citation type="submission" date="2011-06" db="EMBL/GenBank/DDBJ databases">
        <title>The draft genome of Thiocapsa marina 5811.</title>
        <authorList>
            <consortium name="US DOE Joint Genome Institute (JGI-PGF)"/>
            <person name="Lucas S."/>
            <person name="Han J."/>
            <person name="Cheng J.-F."/>
            <person name="Goodwin L."/>
            <person name="Pitluck S."/>
            <person name="Peters L."/>
            <person name="Land M.L."/>
            <person name="Hauser L."/>
            <person name="Vogl K."/>
            <person name="Liu Z."/>
            <person name="Imhoff J."/>
            <person name="Thiel V."/>
            <person name="Frigaard N.-U."/>
            <person name="Bryant D."/>
            <person name="Woyke T.J."/>
        </authorList>
    </citation>
    <scope>NUCLEOTIDE SEQUENCE [LARGE SCALE GENOMIC DNA]</scope>
    <source>
        <strain evidence="2 3">5811</strain>
    </source>
</reference>
<dbReference type="Pfam" id="PF16074">
    <property type="entry name" value="PilW"/>
    <property type="match status" value="1"/>
</dbReference>
<keyword evidence="1" id="KW-1133">Transmembrane helix</keyword>
<dbReference type="AlphaFoldDB" id="F9UFN9"/>
<gene>
    <name evidence="2" type="ORF">ThimaDRAFT_3742</name>
</gene>
<evidence type="ECO:0000313" key="3">
    <source>
        <dbReference type="Proteomes" id="UP000005459"/>
    </source>
</evidence>
<organism evidence="2 3">
    <name type="scientific">Thiocapsa marina 5811</name>
    <dbReference type="NCBI Taxonomy" id="768671"/>
    <lineage>
        <taxon>Bacteria</taxon>
        <taxon>Pseudomonadati</taxon>
        <taxon>Pseudomonadota</taxon>
        <taxon>Gammaproteobacteria</taxon>
        <taxon>Chromatiales</taxon>
        <taxon>Chromatiaceae</taxon>
        <taxon>Thiocapsa</taxon>
    </lineage>
</organism>
<dbReference type="STRING" id="768671.ThimaDRAFT_3742"/>
<name>F9UFN9_9GAMM</name>
<accession>F9UFN9</accession>
<keyword evidence="1 2" id="KW-0812">Transmembrane</keyword>
<evidence type="ECO:0000256" key="1">
    <source>
        <dbReference type="SAM" id="Phobius"/>
    </source>
</evidence>
<dbReference type="Proteomes" id="UP000005459">
    <property type="component" value="Unassembled WGS sequence"/>
</dbReference>
<proteinExistence type="predicted"/>
<dbReference type="Pfam" id="PF07963">
    <property type="entry name" value="N_methyl"/>
    <property type="match status" value="1"/>
</dbReference>
<protein>
    <submittedName>
        <fullName evidence="2">Putative type 4 fimbrial biogenesis protein transmembrane</fullName>
    </submittedName>
</protein>
<dbReference type="InterPro" id="IPR012902">
    <property type="entry name" value="N_methyl_site"/>
</dbReference>